<dbReference type="InterPro" id="IPR018511">
    <property type="entry name" value="Hemolysin-typ_Ca-bd_CS"/>
</dbReference>
<dbReference type="InterPro" id="IPR011049">
    <property type="entry name" value="Serralysin-like_metalloprot_C"/>
</dbReference>
<organism evidence="5 6">
    <name type="scientific">Actinoplanes regularis</name>
    <dbReference type="NCBI Taxonomy" id="52697"/>
    <lineage>
        <taxon>Bacteria</taxon>
        <taxon>Bacillati</taxon>
        <taxon>Actinomycetota</taxon>
        <taxon>Actinomycetes</taxon>
        <taxon>Micromonosporales</taxon>
        <taxon>Micromonosporaceae</taxon>
        <taxon>Actinoplanes</taxon>
    </lineage>
</organism>
<dbReference type="InterPro" id="IPR001343">
    <property type="entry name" value="Hemolysn_Ca-bd"/>
</dbReference>
<comment type="subcellular location">
    <subcellularLocation>
        <location evidence="1">Secreted</location>
    </subcellularLocation>
</comment>
<feature type="compositionally biased region" description="Gly residues" evidence="3">
    <location>
        <begin position="623"/>
        <end position="634"/>
    </location>
</feature>
<evidence type="ECO:0000256" key="1">
    <source>
        <dbReference type="ARBA" id="ARBA00004613"/>
    </source>
</evidence>
<dbReference type="InterPro" id="IPR011042">
    <property type="entry name" value="6-blade_b-propeller_TolB-like"/>
</dbReference>
<dbReference type="Gene3D" id="2.120.10.30">
    <property type="entry name" value="TolB, C-terminal domain"/>
    <property type="match status" value="1"/>
</dbReference>
<evidence type="ECO:0000256" key="3">
    <source>
        <dbReference type="SAM" id="MobiDB-lite"/>
    </source>
</evidence>
<dbReference type="EMBL" id="FZNR01000014">
    <property type="protein sequence ID" value="SNS37123.1"/>
    <property type="molecule type" value="Genomic_DNA"/>
</dbReference>
<evidence type="ECO:0000313" key="5">
    <source>
        <dbReference type="EMBL" id="SNS37123.1"/>
    </source>
</evidence>
<proteinExistence type="predicted"/>
<dbReference type="PROSITE" id="PS00330">
    <property type="entry name" value="HEMOLYSIN_CALCIUM"/>
    <property type="match status" value="5"/>
</dbReference>
<feature type="region of interest" description="Disordered" evidence="3">
    <location>
        <begin position="530"/>
        <end position="649"/>
    </location>
</feature>
<dbReference type="AlphaFoldDB" id="A0A239DZH8"/>
<feature type="chain" id="PRO_5039193127" description="WD40-like Beta Propeller Repeat" evidence="4">
    <location>
        <begin position="26"/>
        <end position="649"/>
    </location>
</feature>
<dbReference type="Gene3D" id="2.150.10.10">
    <property type="entry name" value="Serralysin-like metalloprotease, C-terminal"/>
    <property type="match status" value="2"/>
</dbReference>
<evidence type="ECO:0000256" key="4">
    <source>
        <dbReference type="SAM" id="SignalP"/>
    </source>
</evidence>
<feature type="region of interest" description="Disordered" evidence="3">
    <location>
        <begin position="42"/>
        <end position="64"/>
    </location>
</feature>
<dbReference type="Pfam" id="PF00353">
    <property type="entry name" value="HemolysinCabind"/>
    <property type="match status" value="4"/>
</dbReference>
<accession>A0A239DZH8</accession>
<feature type="compositionally biased region" description="Gly residues" evidence="3">
    <location>
        <begin position="542"/>
        <end position="575"/>
    </location>
</feature>
<evidence type="ECO:0000256" key="2">
    <source>
        <dbReference type="ARBA" id="ARBA00022525"/>
    </source>
</evidence>
<dbReference type="GO" id="GO:0005509">
    <property type="term" value="F:calcium ion binding"/>
    <property type="evidence" value="ECO:0007669"/>
    <property type="project" value="InterPro"/>
</dbReference>
<protein>
    <recommendedName>
        <fullName evidence="7">WD40-like Beta Propeller Repeat</fullName>
    </recommendedName>
</protein>
<reference evidence="5 6" key="1">
    <citation type="submission" date="2017-06" db="EMBL/GenBank/DDBJ databases">
        <authorList>
            <person name="Kim H.J."/>
            <person name="Triplett B.A."/>
        </authorList>
    </citation>
    <scope>NUCLEOTIDE SEQUENCE [LARGE SCALE GENOMIC DNA]</scope>
    <source>
        <strain evidence="5 6">DSM 43151</strain>
    </source>
</reference>
<keyword evidence="6" id="KW-1185">Reference proteome</keyword>
<dbReference type="Proteomes" id="UP000198415">
    <property type="component" value="Unassembled WGS sequence"/>
</dbReference>
<evidence type="ECO:0000313" key="6">
    <source>
        <dbReference type="Proteomes" id="UP000198415"/>
    </source>
</evidence>
<dbReference type="SUPFAM" id="SSF51120">
    <property type="entry name" value="beta-Roll"/>
    <property type="match status" value="2"/>
</dbReference>
<dbReference type="OrthoDB" id="39703at2"/>
<dbReference type="PANTHER" id="PTHR38340:SF1">
    <property type="entry name" value="S-LAYER PROTEIN"/>
    <property type="match status" value="1"/>
</dbReference>
<feature type="compositionally biased region" description="Low complexity" evidence="3">
    <location>
        <begin position="635"/>
        <end position="649"/>
    </location>
</feature>
<keyword evidence="2" id="KW-0964">Secreted</keyword>
<gene>
    <name evidence="5" type="ORF">SAMN06264365_114149</name>
</gene>
<feature type="region of interest" description="Disordered" evidence="3">
    <location>
        <begin position="281"/>
        <end position="300"/>
    </location>
</feature>
<dbReference type="InterPro" id="IPR050557">
    <property type="entry name" value="RTX_toxin/Mannuronan_C5-epim"/>
</dbReference>
<sequence>MWTTSAGRRSLAARLCAIFATTALATLAAVALETSPAAAAVGTERVSVSTGGTQGDADSAADLPNGVSSDDGRYIVFDSFATNLVAGDTNNDLDVFVRDRQAGTTERVSVSSGGAQGNGSSALSAISGDGRYVVFTSEADNLVSGDTNATGDVFLRDRQAGTTERVSLTTGGGQADGASVQPTVSDDGNRVAFLSVADDLVTGDTNDTSDAFVRDRQAGTTVRVSVSSGGAQGNDFVSLPVISGGGGQVAFTSAADNLVPSDTNGTSDVFVHILQTATTERVSVSSGGGQSADGTNGRASISDDGRYVAFDSAATDLVASDTNGAFDAFVRDRQAGTTERVNLTSGGAEANAESGLPSISDDGRYVAFPSAATNLVASDTNSVLDVFVRDRQNSTTERVSLTNGGAEADGDSDPAFISGDGQHVAFTSSATNLVASDTNGVRDMFVRDLTADACTITGTSGNDTLTGTGGADVICGLGGNDTINALGGADTIEGGSGDDIIDGGNNSDIINGGDGADTINGGLGTDTINGGDGADDLDGGGDGDGISGGNGNDVIDGGGGADNINGGDGTDGIDGGASDDTIDGGPGNDDLDGQGGQDTLIDHDGTDTTFGDAGNDHLDVQDGVGGDTANGGTGTDTCAADGGDTVSSC</sequence>
<dbReference type="SUPFAM" id="SSF82171">
    <property type="entry name" value="DPP6 N-terminal domain-like"/>
    <property type="match status" value="1"/>
</dbReference>
<name>A0A239DZH8_9ACTN</name>
<dbReference type="RefSeq" id="WP_143232667.1">
    <property type="nucleotide sequence ID" value="NZ_BOMU01000069.1"/>
</dbReference>
<dbReference type="PRINTS" id="PR00313">
    <property type="entry name" value="CABNDNGRPT"/>
</dbReference>
<dbReference type="GO" id="GO:0005576">
    <property type="term" value="C:extracellular region"/>
    <property type="evidence" value="ECO:0007669"/>
    <property type="project" value="UniProtKB-SubCell"/>
</dbReference>
<feature type="signal peptide" evidence="4">
    <location>
        <begin position="1"/>
        <end position="25"/>
    </location>
</feature>
<evidence type="ECO:0008006" key="7">
    <source>
        <dbReference type="Google" id="ProtNLM"/>
    </source>
</evidence>
<keyword evidence="4" id="KW-0732">Signal</keyword>
<dbReference type="PANTHER" id="PTHR38340">
    <property type="entry name" value="S-LAYER PROTEIN"/>
    <property type="match status" value="1"/>
</dbReference>